<comment type="function">
    <text evidence="9">Acts as a magnesium transporter.</text>
</comment>
<organism evidence="11 12">
    <name type="scientific">Evtepia gabavorous</name>
    <dbReference type="NCBI Taxonomy" id="2211183"/>
    <lineage>
        <taxon>Bacteria</taxon>
        <taxon>Bacillati</taxon>
        <taxon>Bacillota</taxon>
        <taxon>Clostridia</taxon>
        <taxon>Eubacteriales</taxon>
        <taxon>Evtepia</taxon>
    </lineage>
</organism>
<keyword evidence="12" id="KW-1185">Reference proteome</keyword>
<dbReference type="InterPro" id="IPR000644">
    <property type="entry name" value="CBS_dom"/>
</dbReference>
<dbReference type="SUPFAM" id="SSF158791">
    <property type="entry name" value="MgtE N-terminal domain-like"/>
    <property type="match status" value="1"/>
</dbReference>
<feature type="transmembrane region" description="Helical" evidence="9">
    <location>
        <begin position="361"/>
        <end position="382"/>
    </location>
</feature>
<evidence type="ECO:0000256" key="8">
    <source>
        <dbReference type="PROSITE-ProRule" id="PRU00703"/>
    </source>
</evidence>
<keyword evidence="5 9" id="KW-0460">Magnesium</keyword>
<dbReference type="Pfam" id="PF01769">
    <property type="entry name" value="MgtE"/>
    <property type="match status" value="1"/>
</dbReference>
<comment type="caution">
    <text evidence="11">The sequence shown here is derived from an EMBL/GenBank/DDBJ whole genome shotgun (WGS) entry which is preliminary data.</text>
</comment>
<dbReference type="RefSeq" id="WP_117142001.1">
    <property type="nucleotide sequence ID" value="NZ_CAKXKJ010000006.1"/>
</dbReference>
<feature type="transmembrane region" description="Helical" evidence="9">
    <location>
        <begin position="433"/>
        <end position="457"/>
    </location>
</feature>
<evidence type="ECO:0000256" key="1">
    <source>
        <dbReference type="ARBA" id="ARBA00004141"/>
    </source>
</evidence>
<reference evidence="11 12" key="1">
    <citation type="submission" date="2018-07" db="EMBL/GenBank/DDBJ databases">
        <title>GABA Modulating Bacteria of the Human Gut Microbiota.</title>
        <authorList>
            <person name="Strandwitz P."/>
            <person name="Kim K.H."/>
            <person name="Terekhova D."/>
            <person name="Liu J.K."/>
            <person name="Sharma A."/>
            <person name="Levering J."/>
            <person name="Mcdonald D."/>
            <person name="Dietrich D."/>
            <person name="Ramadhar T.R."/>
            <person name="Lekbua A."/>
            <person name="Mroue N."/>
            <person name="Liston C."/>
            <person name="Stewart E.J."/>
            <person name="Dubin M.J."/>
            <person name="Zengler K."/>
            <person name="Knight R."/>
            <person name="Gilbert J.A."/>
            <person name="Clardy J."/>
            <person name="Lewis K."/>
        </authorList>
    </citation>
    <scope>NUCLEOTIDE SEQUENCE [LARGE SCALE GENOMIC DNA]</scope>
    <source>
        <strain evidence="11 12">KLE1738</strain>
    </source>
</reference>
<proteinExistence type="inferred from homology"/>
<dbReference type="InterPro" id="IPR038076">
    <property type="entry name" value="MgtE_N_sf"/>
</dbReference>
<dbReference type="PROSITE" id="PS51371">
    <property type="entry name" value="CBS"/>
    <property type="match status" value="2"/>
</dbReference>
<feature type="transmembrane region" description="Helical" evidence="9">
    <location>
        <begin position="289"/>
        <end position="307"/>
    </location>
</feature>
<dbReference type="GO" id="GO:0046872">
    <property type="term" value="F:metal ion binding"/>
    <property type="evidence" value="ECO:0007669"/>
    <property type="project" value="UniProtKB-KW"/>
</dbReference>
<dbReference type="Proteomes" id="UP000260649">
    <property type="component" value="Unassembled WGS sequence"/>
</dbReference>
<dbReference type="GO" id="GO:0005886">
    <property type="term" value="C:plasma membrane"/>
    <property type="evidence" value="ECO:0007669"/>
    <property type="project" value="UniProtKB-SubCell"/>
</dbReference>
<evidence type="ECO:0000259" key="10">
    <source>
        <dbReference type="PROSITE" id="PS51371"/>
    </source>
</evidence>
<dbReference type="InterPro" id="IPR006667">
    <property type="entry name" value="SLC41_membr_dom"/>
</dbReference>
<name>A0A3E2B4B7_9FIRM</name>
<evidence type="ECO:0000256" key="4">
    <source>
        <dbReference type="ARBA" id="ARBA00022692"/>
    </source>
</evidence>
<dbReference type="InterPro" id="IPR036739">
    <property type="entry name" value="SLC41_membr_dom_sf"/>
</dbReference>
<dbReference type="SMART" id="SM00924">
    <property type="entry name" value="MgtE_N"/>
    <property type="match status" value="1"/>
</dbReference>
<evidence type="ECO:0000256" key="3">
    <source>
        <dbReference type="ARBA" id="ARBA00022448"/>
    </source>
</evidence>
<feature type="domain" description="CBS" evidence="10">
    <location>
        <begin position="139"/>
        <end position="200"/>
    </location>
</feature>
<keyword evidence="9" id="KW-1003">Cell membrane</keyword>
<evidence type="ECO:0000256" key="6">
    <source>
        <dbReference type="ARBA" id="ARBA00022989"/>
    </source>
</evidence>
<keyword evidence="6 9" id="KW-1133">Transmembrane helix</keyword>
<comment type="caution">
    <text evidence="9">Lacks conserved residue(s) required for the propagation of feature annotation.</text>
</comment>
<evidence type="ECO:0000256" key="7">
    <source>
        <dbReference type="ARBA" id="ARBA00023136"/>
    </source>
</evidence>
<dbReference type="InterPro" id="IPR046342">
    <property type="entry name" value="CBS_dom_sf"/>
</dbReference>
<dbReference type="PANTHER" id="PTHR43773">
    <property type="entry name" value="MAGNESIUM TRANSPORTER MGTE"/>
    <property type="match status" value="1"/>
</dbReference>
<dbReference type="AlphaFoldDB" id="A0A3E2B4B7"/>
<evidence type="ECO:0000256" key="5">
    <source>
        <dbReference type="ARBA" id="ARBA00022842"/>
    </source>
</evidence>
<comment type="similarity">
    <text evidence="2 9">Belongs to the SLC41A transporter family.</text>
</comment>
<evidence type="ECO:0000313" key="12">
    <source>
        <dbReference type="Proteomes" id="UP000260649"/>
    </source>
</evidence>
<comment type="subunit">
    <text evidence="9">Homodimer.</text>
</comment>
<feature type="transmembrane region" description="Helical" evidence="9">
    <location>
        <begin position="394"/>
        <end position="421"/>
    </location>
</feature>
<dbReference type="InterPro" id="IPR006668">
    <property type="entry name" value="Mg_transptr_MgtE_intracell_dom"/>
</dbReference>
<dbReference type="GO" id="GO:0015095">
    <property type="term" value="F:magnesium ion transmembrane transporter activity"/>
    <property type="evidence" value="ECO:0007669"/>
    <property type="project" value="UniProtKB-UniRule"/>
</dbReference>
<dbReference type="Pfam" id="PF03448">
    <property type="entry name" value="MgtE_N"/>
    <property type="match status" value="1"/>
</dbReference>
<sequence>MAERTVVTLGETLAALVEGKKYATLRDILVTMNAVDVAGIFEEMPEEKLPLLFRLLPKELAAETFVEMEPEAQELLIRGFSDHELKEVVDELYVDDAVDIVEEMPANVVKRILRQADPEMRKMINEILKYPDDCAGSIMTTEYVSLRPNMTAGEAIQRIRCTGVDKETIYTCYVTENNRKLVGMVSLRTLLFSEDEDVLENIMESNVISVNTLEDQESVAQMFTKYDFAALPVVDQENRLVGIITVDDAIDVLQEETTEDFEKMAGMAPSDKPYLRTGVFETWKSRVPWLLILMLSATLTSMVLTGYETSLAACSALIAFIPMLTGTGGNSGTQASVAVIRGLSLGEVEFSDTFRVVWKEIRVAVLCGVTLAACNFVKLMVVDRFLLHNEGVTVLVAAVICVTMVFTVLCAKAVGCLLPLLAERIHLDPAVMASPFISTVVDVVTLVLYFQVARAILHI</sequence>
<dbReference type="InterPro" id="IPR006669">
    <property type="entry name" value="MgtE_transporter"/>
</dbReference>
<dbReference type="GeneID" id="97995107"/>
<accession>A0A3E2B4B7</accession>
<dbReference type="Gene3D" id="3.10.580.10">
    <property type="entry name" value="CBS-domain"/>
    <property type="match status" value="1"/>
</dbReference>
<dbReference type="EMBL" id="QQRQ01000006">
    <property type="protein sequence ID" value="RFT06826.1"/>
    <property type="molecule type" value="Genomic_DNA"/>
</dbReference>
<protein>
    <recommendedName>
        <fullName evidence="9">Magnesium transporter MgtE</fullName>
    </recommendedName>
</protein>
<dbReference type="SUPFAM" id="SSF161093">
    <property type="entry name" value="MgtE membrane domain-like"/>
    <property type="match status" value="1"/>
</dbReference>
<feature type="domain" description="CBS" evidence="10">
    <location>
        <begin position="203"/>
        <end position="259"/>
    </location>
</feature>
<dbReference type="PANTHER" id="PTHR43773:SF1">
    <property type="entry name" value="MAGNESIUM TRANSPORTER MGTE"/>
    <property type="match status" value="1"/>
</dbReference>
<comment type="subcellular location">
    <subcellularLocation>
        <location evidence="9">Cell membrane</location>
        <topology evidence="9">Multi-pass membrane protein</topology>
    </subcellularLocation>
    <subcellularLocation>
        <location evidence="1">Membrane</location>
        <topology evidence="1">Multi-pass membrane protein</topology>
    </subcellularLocation>
</comment>
<gene>
    <name evidence="11" type="primary">mgtE</name>
    <name evidence="11" type="ORF">DV520_05075</name>
</gene>
<dbReference type="OrthoDB" id="9790355at2"/>
<keyword evidence="9" id="KW-0479">Metal-binding</keyword>
<evidence type="ECO:0000313" key="11">
    <source>
        <dbReference type="EMBL" id="RFT06826.1"/>
    </source>
</evidence>
<evidence type="ECO:0000256" key="9">
    <source>
        <dbReference type="RuleBase" id="RU362011"/>
    </source>
</evidence>
<dbReference type="CDD" id="cd04606">
    <property type="entry name" value="CBS_pair_Mg_transporter"/>
    <property type="match status" value="1"/>
</dbReference>
<dbReference type="Gene3D" id="1.25.60.10">
    <property type="entry name" value="MgtE N-terminal domain-like"/>
    <property type="match status" value="1"/>
</dbReference>
<keyword evidence="4 9" id="KW-0812">Transmembrane</keyword>
<dbReference type="SUPFAM" id="SSF54631">
    <property type="entry name" value="CBS-domain pair"/>
    <property type="match status" value="1"/>
</dbReference>
<dbReference type="Gene3D" id="1.10.357.20">
    <property type="entry name" value="SLC41 divalent cation transporters, integral membrane domain"/>
    <property type="match status" value="1"/>
</dbReference>
<dbReference type="SMART" id="SM00116">
    <property type="entry name" value="CBS"/>
    <property type="match status" value="2"/>
</dbReference>
<evidence type="ECO:0000256" key="2">
    <source>
        <dbReference type="ARBA" id="ARBA00009749"/>
    </source>
</evidence>
<keyword evidence="3 9" id="KW-0813">Transport</keyword>
<keyword evidence="8" id="KW-0129">CBS domain</keyword>
<dbReference type="Pfam" id="PF00571">
    <property type="entry name" value="CBS"/>
    <property type="match status" value="2"/>
</dbReference>
<dbReference type="NCBIfam" id="TIGR00400">
    <property type="entry name" value="mgtE"/>
    <property type="match status" value="1"/>
</dbReference>
<keyword evidence="7 9" id="KW-0472">Membrane</keyword>